<reference evidence="2" key="2">
    <citation type="submission" date="2020-09" db="EMBL/GenBank/DDBJ databases">
        <authorList>
            <person name="Sun Q."/>
            <person name="Ohkuma M."/>
        </authorList>
    </citation>
    <scope>NUCLEOTIDE SEQUENCE</scope>
    <source>
        <strain evidence="2">JCM 19831</strain>
    </source>
</reference>
<name>A0A917X829_9ACTN</name>
<dbReference type="RefSeq" id="WP_190257894.1">
    <property type="nucleotide sequence ID" value="NZ_BMPI01000116.1"/>
</dbReference>
<evidence type="ECO:0000313" key="2">
    <source>
        <dbReference type="EMBL" id="GGM88154.1"/>
    </source>
</evidence>
<proteinExistence type="predicted"/>
<keyword evidence="3" id="KW-1185">Reference proteome</keyword>
<sequence length="151" mass="16537">MEATRHWQRATSTPGRARRIVTAARLAWDATYPPAYTYGYASLASHAAGAFDTLRRRFDLSELQHAEARRLIELAGLPARRQQAPTAVPRRVLEAAAIAVMDRRDGRTAPEAVARAVHREAASQGGTDGALRRGRGHPCRVGSTALCWTPR</sequence>
<feature type="region of interest" description="Disordered" evidence="1">
    <location>
        <begin position="117"/>
        <end position="136"/>
    </location>
</feature>
<dbReference type="EMBL" id="BMPI01000116">
    <property type="protein sequence ID" value="GGM88154.1"/>
    <property type="molecule type" value="Genomic_DNA"/>
</dbReference>
<dbReference type="AlphaFoldDB" id="A0A917X829"/>
<evidence type="ECO:0000313" key="3">
    <source>
        <dbReference type="Proteomes" id="UP000642070"/>
    </source>
</evidence>
<evidence type="ECO:0000256" key="1">
    <source>
        <dbReference type="SAM" id="MobiDB-lite"/>
    </source>
</evidence>
<organism evidence="2 3">
    <name type="scientific">Dactylosporangium sucinum</name>
    <dbReference type="NCBI Taxonomy" id="1424081"/>
    <lineage>
        <taxon>Bacteria</taxon>
        <taxon>Bacillati</taxon>
        <taxon>Actinomycetota</taxon>
        <taxon>Actinomycetes</taxon>
        <taxon>Micromonosporales</taxon>
        <taxon>Micromonosporaceae</taxon>
        <taxon>Dactylosporangium</taxon>
    </lineage>
</organism>
<gene>
    <name evidence="2" type="ORF">GCM10007977_107680</name>
</gene>
<reference evidence="2" key="1">
    <citation type="journal article" date="2014" name="Int. J. Syst. Evol. Microbiol.">
        <title>Complete genome sequence of Corynebacterium casei LMG S-19264T (=DSM 44701T), isolated from a smear-ripened cheese.</title>
        <authorList>
            <consortium name="US DOE Joint Genome Institute (JGI-PGF)"/>
            <person name="Walter F."/>
            <person name="Albersmeier A."/>
            <person name="Kalinowski J."/>
            <person name="Ruckert C."/>
        </authorList>
    </citation>
    <scope>NUCLEOTIDE SEQUENCE</scope>
    <source>
        <strain evidence="2">JCM 19831</strain>
    </source>
</reference>
<accession>A0A917X829</accession>
<protein>
    <submittedName>
        <fullName evidence="2">Uncharacterized protein</fullName>
    </submittedName>
</protein>
<dbReference type="Proteomes" id="UP000642070">
    <property type="component" value="Unassembled WGS sequence"/>
</dbReference>
<comment type="caution">
    <text evidence="2">The sequence shown here is derived from an EMBL/GenBank/DDBJ whole genome shotgun (WGS) entry which is preliminary data.</text>
</comment>